<dbReference type="AlphaFoldDB" id="H1FRW6"/>
<accession>H1FRW6</accession>
<dbReference type="PATRIC" id="fig|929558.5.peg.1319"/>
<dbReference type="Gene3D" id="6.10.340.10">
    <property type="match status" value="1"/>
</dbReference>
<dbReference type="PANTHER" id="PTHR45228">
    <property type="entry name" value="CYCLIC DI-GMP PHOSPHODIESTERASE TM_0186-RELATED"/>
    <property type="match status" value="1"/>
</dbReference>
<keyword evidence="1" id="KW-1133">Transmembrane helix</keyword>
<dbReference type="Pfam" id="PF13487">
    <property type="entry name" value="HD_5"/>
    <property type="match status" value="1"/>
</dbReference>
<name>H1FRW6_SULGG</name>
<dbReference type="EMBL" id="AFRZ01000001">
    <property type="protein sequence ID" value="EHP29852.1"/>
    <property type="molecule type" value="Genomic_DNA"/>
</dbReference>
<evidence type="ECO:0000313" key="4">
    <source>
        <dbReference type="Proteomes" id="UP000006431"/>
    </source>
</evidence>
<gene>
    <name evidence="3" type="ORF">SMGD1_1328</name>
</gene>
<dbReference type="eggNOG" id="COG0834">
    <property type="taxonomic scope" value="Bacteria"/>
</dbReference>
<evidence type="ECO:0000313" key="3">
    <source>
        <dbReference type="EMBL" id="EHP29852.1"/>
    </source>
</evidence>
<dbReference type="SMART" id="SM00471">
    <property type="entry name" value="HDc"/>
    <property type="match status" value="1"/>
</dbReference>
<keyword evidence="1" id="KW-0812">Transmembrane</keyword>
<dbReference type="CDD" id="cd00077">
    <property type="entry name" value="HDc"/>
    <property type="match status" value="1"/>
</dbReference>
<protein>
    <submittedName>
        <fullName evidence="3">Metal dependent phosphohydrolase</fullName>
    </submittedName>
</protein>
<dbReference type="PROSITE" id="PS51832">
    <property type="entry name" value="HD_GYP"/>
    <property type="match status" value="1"/>
</dbReference>
<keyword evidence="1" id="KW-0472">Membrane</keyword>
<proteinExistence type="predicted"/>
<dbReference type="Gene3D" id="1.10.3210.10">
    <property type="entry name" value="Hypothetical protein af1432"/>
    <property type="match status" value="2"/>
</dbReference>
<dbReference type="HOGENOM" id="CLU_010403_0_0_7"/>
<dbReference type="InterPro" id="IPR003607">
    <property type="entry name" value="HD/PDEase_dom"/>
</dbReference>
<dbReference type="InterPro" id="IPR052020">
    <property type="entry name" value="Cyclic_di-GMP/3'3'-cGAMP_PDE"/>
</dbReference>
<dbReference type="eggNOG" id="COG3437">
    <property type="taxonomic scope" value="Bacteria"/>
</dbReference>
<dbReference type="eggNOG" id="COG2206">
    <property type="taxonomic scope" value="Bacteria"/>
</dbReference>
<dbReference type="PANTHER" id="PTHR45228:SF5">
    <property type="entry name" value="CYCLIC DI-GMP PHOSPHODIESTERASE VC_1348-RELATED"/>
    <property type="match status" value="1"/>
</dbReference>
<comment type="caution">
    <text evidence="3">The sequence shown here is derived from an EMBL/GenBank/DDBJ whole genome shotgun (WGS) entry which is preliminary data.</text>
</comment>
<evidence type="ECO:0000256" key="1">
    <source>
        <dbReference type="SAM" id="Phobius"/>
    </source>
</evidence>
<reference evidence="3 4" key="1">
    <citation type="journal article" date="2012" name="Proc. Natl. Acad. Sci. U.S.A.">
        <title>Genome and physiology of a model Epsilonproteobacterium responsible for sulfide detoxification in marine oxygen depletion zones.</title>
        <authorList>
            <person name="Grote J."/>
            <person name="Schott T."/>
            <person name="Bruckner C.G."/>
            <person name="Glockner F.O."/>
            <person name="Jost G."/>
            <person name="Teeling H."/>
            <person name="Labrenz M."/>
            <person name="Jurgens K."/>
        </authorList>
    </citation>
    <scope>NUCLEOTIDE SEQUENCE [LARGE SCALE GENOMIC DNA]</scope>
    <source>
        <strain evidence="3 4">GD1</strain>
    </source>
</reference>
<dbReference type="GO" id="GO:0016787">
    <property type="term" value="F:hydrolase activity"/>
    <property type="evidence" value="ECO:0007669"/>
    <property type="project" value="UniProtKB-KW"/>
</dbReference>
<organism evidence="3 4">
    <name type="scientific">Sulfurimonas gotlandica (strain DSM 19862 / JCM 16533 / GD1)</name>
    <dbReference type="NCBI Taxonomy" id="929558"/>
    <lineage>
        <taxon>Bacteria</taxon>
        <taxon>Pseudomonadati</taxon>
        <taxon>Campylobacterota</taxon>
        <taxon>Epsilonproteobacteria</taxon>
        <taxon>Campylobacterales</taxon>
        <taxon>Sulfurimonadaceae</taxon>
        <taxon>Sulfurimonas</taxon>
    </lineage>
</organism>
<keyword evidence="3" id="KW-0378">Hydrolase</keyword>
<dbReference type="SUPFAM" id="SSF109604">
    <property type="entry name" value="HD-domain/PDEase-like"/>
    <property type="match status" value="2"/>
</dbReference>
<dbReference type="STRING" id="929558.SMGD1_1328"/>
<dbReference type="CDD" id="cd18774">
    <property type="entry name" value="PDC2_HK_sensor"/>
    <property type="match status" value="1"/>
</dbReference>
<dbReference type="InterPro" id="IPR037522">
    <property type="entry name" value="HD_GYP_dom"/>
</dbReference>
<sequence length="694" mass="80350">MNNAKNMNSIYLGFANDEYYQVINLKDNELLKKLHNSPKDSHWAVVSAIGEGDSRVKSAEFLDKNLNILSTRSVKATLRPTTRDWYKTAMASDEVIRTDVYKFNSTKTYGLTFSKRVRDTGIVLSTDFTLERLSQFLSTQNFDKNSYIMLYDNNGEKIASSRALEINIWNKVFSIFKTLPANKTHTINEKNIDYFVYHTLSNIDENNNMHIGIVIPRDDLLAPYMKMITYSIYAAIAFVLLTIPLVLYSTSLIVKPIRALMAENEKIIERKFGEVIHIKTNITELDELSTSFVNMSQSIQEYQKAQEKLLDSIIQIIADAIDAKSPYTGGHCKRVPEIAEMLTRVASETNDGVFKEFSFNTEDEWREFHLGAWLHDCGKVTTPEYVVDKATKLETINNRIHEIRTRFEVLFRDTQITYLESQLKGENKEEALEKMQNTQKQLMGDFNFIATSNIGGEYMSADKQERIRIIGKKEWIRNFDERLGLSDVELLRYEGIEEKPAPYKEKLLSDKKEHLVKRENFDFESYEADGFKDEVPEHLYNYGELYNLCLEKGTLTHEERFKINEHVIMSIKMLEQLPFPSHLTKIPEYAGTHHETLIGTGYPRRLTKNELSIPARIMAIADIFEALTASDRPYKKAKTLSESLKIMTFMVKDEHIDSDLFDLFLESGIYLDYAKKHLKPEQIDEIDINKYRSS</sequence>
<feature type="domain" description="HD-GYP" evidence="2">
    <location>
        <begin position="480"/>
        <end position="680"/>
    </location>
</feature>
<dbReference type="Proteomes" id="UP000006431">
    <property type="component" value="Unassembled WGS sequence"/>
</dbReference>
<evidence type="ECO:0000259" key="2">
    <source>
        <dbReference type="PROSITE" id="PS51832"/>
    </source>
</evidence>
<keyword evidence="4" id="KW-1185">Reference proteome</keyword>
<dbReference type="Gene3D" id="3.30.450.20">
    <property type="entry name" value="PAS domain"/>
    <property type="match status" value="2"/>
</dbReference>
<feature type="transmembrane region" description="Helical" evidence="1">
    <location>
        <begin position="227"/>
        <end position="248"/>
    </location>
</feature>